<evidence type="ECO:0000256" key="2">
    <source>
        <dbReference type="ARBA" id="ARBA00022529"/>
    </source>
</evidence>
<keyword evidence="3" id="KW-0295">Fungicide</keyword>
<evidence type="ECO:0000256" key="1">
    <source>
        <dbReference type="ARBA" id="ARBA00006722"/>
    </source>
</evidence>
<accession>A0A0S3SX90</accession>
<organism evidence="6 7">
    <name type="scientific">Vigna angularis var. angularis</name>
    <dbReference type="NCBI Taxonomy" id="157739"/>
    <lineage>
        <taxon>Eukaryota</taxon>
        <taxon>Viridiplantae</taxon>
        <taxon>Streptophyta</taxon>
        <taxon>Embryophyta</taxon>
        <taxon>Tracheophyta</taxon>
        <taxon>Spermatophyta</taxon>
        <taxon>Magnoliopsida</taxon>
        <taxon>eudicotyledons</taxon>
        <taxon>Gunneridae</taxon>
        <taxon>Pentapetalae</taxon>
        <taxon>rosids</taxon>
        <taxon>fabids</taxon>
        <taxon>Fabales</taxon>
        <taxon>Fabaceae</taxon>
        <taxon>Papilionoideae</taxon>
        <taxon>50 kb inversion clade</taxon>
        <taxon>NPAAA clade</taxon>
        <taxon>indigoferoid/millettioid clade</taxon>
        <taxon>Phaseoleae</taxon>
        <taxon>Vigna</taxon>
    </lineage>
</organism>
<keyword evidence="2" id="KW-0929">Antimicrobial</keyword>
<dbReference type="GO" id="GO:0031640">
    <property type="term" value="P:killing of cells of another organism"/>
    <property type="evidence" value="ECO:0007669"/>
    <property type="project" value="UniProtKB-KW"/>
</dbReference>
<dbReference type="AlphaFoldDB" id="A0A0S3SX90"/>
<reference evidence="6 7" key="1">
    <citation type="journal article" date="2015" name="Sci. Rep.">
        <title>The power of single molecule real-time sequencing technology in the de novo assembly of a eukaryotic genome.</title>
        <authorList>
            <person name="Sakai H."/>
            <person name="Naito K."/>
            <person name="Ogiso-Tanaka E."/>
            <person name="Takahashi Y."/>
            <person name="Iseki K."/>
            <person name="Muto C."/>
            <person name="Satou K."/>
            <person name="Teruya K."/>
            <person name="Shiroma A."/>
            <person name="Shimoji M."/>
            <person name="Hirano T."/>
            <person name="Itoh T."/>
            <person name="Kaga A."/>
            <person name="Tomooka N."/>
        </authorList>
    </citation>
    <scope>NUCLEOTIDE SEQUENCE [LARGE SCALE GENOMIC DNA]</scope>
    <source>
        <strain evidence="7">cv. Shumari</strain>
    </source>
</reference>
<feature type="non-terminal residue" evidence="6">
    <location>
        <position position="1"/>
    </location>
</feature>
<evidence type="ECO:0000313" key="6">
    <source>
        <dbReference type="EMBL" id="BAT97362.1"/>
    </source>
</evidence>
<comment type="similarity">
    <text evidence="1">Belongs to the DEFL family.</text>
</comment>
<evidence type="ECO:0000256" key="5">
    <source>
        <dbReference type="ARBA" id="ARBA00023157"/>
    </source>
</evidence>
<sequence length="72" mass="8099">IISVISGISGVNVKRCEKLIQPTNCTIQKCRSDCSNMFKSLLEPFGECIQNTKTNTYECFCFYDCNATPHLV</sequence>
<keyword evidence="7" id="KW-1185">Reference proteome</keyword>
<evidence type="ECO:0000256" key="3">
    <source>
        <dbReference type="ARBA" id="ARBA00022577"/>
    </source>
</evidence>
<dbReference type="GO" id="GO:0050832">
    <property type="term" value="P:defense response to fungus"/>
    <property type="evidence" value="ECO:0007669"/>
    <property type="project" value="UniProtKB-KW"/>
</dbReference>
<keyword evidence="5" id="KW-1015">Disulfide bond</keyword>
<proteinExistence type="inferred from homology"/>
<evidence type="ECO:0000256" key="4">
    <source>
        <dbReference type="ARBA" id="ARBA00022821"/>
    </source>
</evidence>
<dbReference type="Proteomes" id="UP000291084">
    <property type="component" value="Chromosome 9"/>
</dbReference>
<keyword evidence="4" id="KW-0611">Plant defense</keyword>
<name>A0A0S3SX90_PHAAN</name>
<evidence type="ECO:0008006" key="8">
    <source>
        <dbReference type="Google" id="ProtNLM"/>
    </source>
</evidence>
<dbReference type="Pfam" id="PF07333">
    <property type="entry name" value="SLR1-BP"/>
    <property type="match status" value="1"/>
</dbReference>
<protein>
    <recommendedName>
        <fullName evidence="8">Knottin scorpion toxin-like domain-containing protein</fullName>
    </recommendedName>
</protein>
<evidence type="ECO:0000313" key="7">
    <source>
        <dbReference type="Proteomes" id="UP000291084"/>
    </source>
</evidence>
<dbReference type="EMBL" id="AP015042">
    <property type="protein sequence ID" value="BAT97362.1"/>
    <property type="molecule type" value="Genomic_DNA"/>
</dbReference>
<gene>
    <name evidence="6" type="primary">Vigan.09G078500</name>
    <name evidence="6" type="ORF">VIGAN_09078500</name>
</gene>
<dbReference type="InterPro" id="IPR010851">
    <property type="entry name" value="DEFL"/>
</dbReference>